<keyword evidence="9" id="KW-0732">Signal</keyword>
<dbReference type="Proteomes" id="UP001239909">
    <property type="component" value="Unassembled WGS sequence"/>
</dbReference>
<name>A0ABQ6LTI2_9RHOB</name>
<dbReference type="SUPFAM" id="SSF111352">
    <property type="entry name" value="Ammonium transporter"/>
    <property type="match status" value="1"/>
</dbReference>
<accession>A0ABQ6LTI2</accession>
<reference evidence="11 12" key="1">
    <citation type="submission" date="2023-04" db="EMBL/GenBank/DDBJ databases">
        <title>Marinoamorphus aggregata gen. nov., sp. Nov., isolate from tissue of brittle star Ophioplocus japonicus.</title>
        <authorList>
            <person name="Kawano K."/>
            <person name="Sawayama S."/>
            <person name="Nakagawa S."/>
        </authorList>
    </citation>
    <scope>NUCLEOTIDE SEQUENCE [LARGE SCALE GENOMIC DNA]</scope>
    <source>
        <strain evidence="11 12">NKW23</strain>
    </source>
</reference>
<dbReference type="EMBL" id="BSYI01000062">
    <property type="protein sequence ID" value="GMG85362.1"/>
    <property type="molecule type" value="Genomic_DNA"/>
</dbReference>
<keyword evidence="7" id="KW-0924">Ammonia transport</keyword>
<gene>
    <name evidence="11" type="primary">amt</name>
    <name evidence="11" type="ORF">LNKW23_45820</name>
</gene>
<dbReference type="PROSITE" id="PS01219">
    <property type="entry name" value="AMMONIUM_TRANSP"/>
    <property type="match status" value="1"/>
</dbReference>
<keyword evidence="3" id="KW-0813">Transport</keyword>
<feature type="transmembrane region" description="Helical" evidence="8">
    <location>
        <begin position="174"/>
        <end position="194"/>
    </location>
</feature>
<feature type="domain" description="Ammonium transporter AmtB-like" evidence="10">
    <location>
        <begin position="49"/>
        <end position="458"/>
    </location>
</feature>
<feature type="chain" id="PRO_5046850810" evidence="9">
    <location>
        <begin position="23"/>
        <end position="468"/>
    </location>
</feature>
<feature type="transmembrane region" description="Helical" evidence="8">
    <location>
        <begin position="299"/>
        <end position="318"/>
    </location>
</feature>
<comment type="subcellular location">
    <subcellularLocation>
        <location evidence="1">Membrane</location>
        <topology evidence="1">Multi-pass membrane protein</topology>
    </subcellularLocation>
</comment>
<evidence type="ECO:0000256" key="3">
    <source>
        <dbReference type="ARBA" id="ARBA00022448"/>
    </source>
</evidence>
<feature type="transmembrane region" description="Helical" evidence="8">
    <location>
        <begin position="406"/>
        <end position="431"/>
    </location>
</feature>
<sequence>MKTKSLVALLALAALAADPALAQETAEAAAPVAEAVPTHSVFILNTLLFLIGGFLVMWMAAGFCMLEAGLVRSKNVAMQCTKNIALFSIASIGYFLVGFNLMYPGDGWSIDGMLGAFMPTSLEPVGLTDADGNFTGPGDITYASVGSDFFFQLMFCAATASIVSGALAERIKLWPFLIFTFVLTCIIYPIQASWKWGAGWLNPSDDTGFMATTFGAEFLDFAGSTVVHSVGGWAALAGALILGPRLGKYAGGKVNVMPGSNLPLATLGTFILWLGWFGFNGGSQLAMGSLGDVADVSRIFTNTNAAAAGGVMAAIFLTQLLYGKVDLTMALNGALAGLVSITAEPLTPSIGLATAIGAVGGVIVVFTVPMLDKLKIDDVVGAIPVHLFAGIWGTIAVVLSNGDAGIAAQLFSIAVVGVFVFGVSLVLWAFLHMTIGIRVEEEEEMAGLDSAELGLEAYPEFGKGSQFV</sequence>
<feature type="transmembrane region" description="Helical" evidence="8">
    <location>
        <begin position="349"/>
        <end position="368"/>
    </location>
</feature>
<dbReference type="PANTHER" id="PTHR11730:SF62">
    <property type="entry name" value="AMMONIUM TRANSPORTER SLL1017-RELATED"/>
    <property type="match status" value="1"/>
</dbReference>
<comment type="similarity">
    <text evidence="2">Belongs to the ammonia transporter channel (TC 1.A.11.2) family.</text>
</comment>
<feature type="transmembrane region" description="Helical" evidence="8">
    <location>
        <begin position="262"/>
        <end position="279"/>
    </location>
</feature>
<dbReference type="PANTHER" id="PTHR11730">
    <property type="entry name" value="AMMONIUM TRANSPORTER"/>
    <property type="match status" value="1"/>
</dbReference>
<keyword evidence="5 8" id="KW-1133">Transmembrane helix</keyword>
<evidence type="ECO:0000256" key="9">
    <source>
        <dbReference type="SAM" id="SignalP"/>
    </source>
</evidence>
<feature type="transmembrane region" description="Helical" evidence="8">
    <location>
        <begin position="380"/>
        <end position="400"/>
    </location>
</feature>
<evidence type="ECO:0000259" key="10">
    <source>
        <dbReference type="Pfam" id="PF00909"/>
    </source>
</evidence>
<evidence type="ECO:0000256" key="4">
    <source>
        <dbReference type="ARBA" id="ARBA00022692"/>
    </source>
</evidence>
<dbReference type="InterPro" id="IPR029020">
    <property type="entry name" value="Ammonium/urea_transptr"/>
</dbReference>
<evidence type="ECO:0000256" key="6">
    <source>
        <dbReference type="ARBA" id="ARBA00023136"/>
    </source>
</evidence>
<feature type="transmembrane region" description="Helical" evidence="8">
    <location>
        <begin position="83"/>
        <end position="103"/>
    </location>
</feature>
<comment type="caution">
    <text evidence="11">The sequence shown here is derived from an EMBL/GenBank/DDBJ whole genome shotgun (WGS) entry which is preliminary data.</text>
</comment>
<feature type="transmembrane region" description="Helical" evidence="8">
    <location>
        <begin position="46"/>
        <end position="71"/>
    </location>
</feature>
<protein>
    <submittedName>
        <fullName evidence="11">Ammonium transporter</fullName>
    </submittedName>
</protein>
<dbReference type="NCBIfam" id="TIGR03644">
    <property type="entry name" value="marine_trans_1"/>
    <property type="match status" value="1"/>
</dbReference>
<feature type="transmembrane region" description="Helical" evidence="8">
    <location>
        <begin position="149"/>
        <end position="167"/>
    </location>
</feature>
<evidence type="ECO:0000313" key="12">
    <source>
        <dbReference type="Proteomes" id="UP001239909"/>
    </source>
</evidence>
<evidence type="ECO:0000256" key="2">
    <source>
        <dbReference type="ARBA" id="ARBA00005887"/>
    </source>
</evidence>
<evidence type="ECO:0000256" key="7">
    <source>
        <dbReference type="ARBA" id="ARBA00023177"/>
    </source>
</evidence>
<feature type="signal peptide" evidence="9">
    <location>
        <begin position="1"/>
        <end position="22"/>
    </location>
</feature>
<keyword evidence="12" id="KW-1185">Reference proteome</keyword>
<keyword evidence="4 8" id="KW-0812">Transmembrane</keyword>
<dbReference type="InterPro" id="IPR019879">
    <property type="entry name" value="Ammonium_transptr_marine"/>
</dbReference>
<feature type="transmembrane region" description="Helical" evidence="8">
    <location>
        <begin position="221"/>
        <end position="242"/>
    </location>
</feature>
<dbReference type="Pfam" id="PF00909">
    <property type="entry name" value="Ammonium_transp"/>
    <property type="match status" value="1"/>
</dbReference>
<evidence type="ECO:0000256" key="1">
    <source>
        <dbReference type="ARBA" id="ARBA00004141"/>
    </source>
</evidence>
<proteinExistence type="inferred from homology"/>
<dbReference type="Gene3D" id="1.10.3430.10">
    <property type="entry name" value="Ammonium transporter AmtB like domains"/>
    <property type="match status" value="1"/>
</dbReference>
<dbReference type="RefSeq" id="WP_285674681.1">
    <property type="nucleotide sequence ID" value="NZ_BSYI01000062.1"/>
</dbReference>
<organism evidence="11 12">
    <name type="scientific">Paralimibaculum aggregatum</name>
    <dbReference type="NCBI Taxonomy" id="3036245"/>
    <lineage>
        <taxon>Bacteria</taxon>
        <taxon>Pseudomonadati</taxon>
        <taxon>Pseudomonadota</taxon>
        <taxon>Alphaproteobacteria</taxon>
        <taxon>Rhodobacterales</taxon>
        <taxon>Paracoccaceae</taxon>
        <taxon>Paralimibaculum</taxon>
    </lineage>
</organism>
<dbReference type="InterPro" id="IPR018047">
    <property type="entry name" value="Ammonium_transpt_CS"/>
</dbReference>
<evidence type="ECO:0000256" key="5">
    <source>
        <dbReference type="ARBA" id="ARBA00022989"/>
    </source>
</evidence>
<keyword evidence="6 8" id="KW-0472">Membrane</keyword>
<evidence type="ECO:0000313" key="11">
    <source>
        <dbReference type="EMBL" id="GMG85362.1"/>
    </source>
</evidence>
<evidence type="ECO:0000256" key="8">
    <source>
        <dbReference type="SAM" id="Phobius"/>
    </source>
</evidence>
<dbReference type="InterPro" id="IPR024041">
    <property type="entry name" value="NH4_transpt_AmtB-like_dom"/>
</dbReference>